<evidence type="ECO:0000313" key="7">
    <source>
        <dbReference type="EMBL" id="OXY82597.1"/>
    </source>
</evidence>
<comment type="similarity">
    <text evidence="1">Belongs to the low molecular weight phosphotyrosine protein phosphatase family.</text>
</comment>
<sequence>MADNHLRYKEKFSVLMICMGNICRSPTAEAVFRHKATQAGLNLTIDSAGTIGYHAGSGPDARARAAGEARGYDFSGMRARQVTVDDFARFDLVLAADRSNLEDLLRLCPPEHQHKVKLLLSYANGPEQEVPDPYYGGEQGFEHVLDLVEAACDGVLKTLRVP</sequence>
<dbReference type="Pfam" id="PF01451">
    <property type="entry name" value="LMWPc"/>
    <property type="match status" value="1"/>
</dbReference>
<dbReference type="OrthoDB" id="9784339at2"/>
<evidence type="ECO:0000256" key="4">
    <source>
        <dbReference type="ARBA" id="ARBA00022912"/>
    </source>
</evidence>
<evidence type="ECO:0000256" key="5">
    <source>
        <dbReference type="PIRSR" id="PIRSR617867-1"/>
    </source>
</evidence>
<gene>
    <name evidence="7" type="ORF">B6S08_03495</name>
</gene>
<feature type="domain" description="Phosphotyrosine protein phosphatase I" evidence="6">
    <location>
        <begin position="12"/>
        <end position="158"/>
    </location>
</feature>
<feature type="active site" description="Nucleophile" evidence="5">
    <location>
        <position position="18"/>
    </location>
</feature>
<dbReference type="SMART" id="SM00226">
    <property type="entry name" value="LMWPc"/>
    <property type="match status" value="1"/>
</dbReference>
<dbReference type="FunFam" id="3.40.50.2300:FF:000113">
    <property type="entry name" value="Low molecular weight protein-tyrosine-phosphatase"/>
    <property type="match status" value="1"/>
</dbReference>
<dbReference type="SUPFAM" id="SSF52788">
    <property type="entry name" value="Phosphotyrosine protein phosphatases I"/>
    <property type="match status" value="1"/>
</dbReference>
<evidence type="ECO:0000313" key="8">
    <source>
        <dbReference type="Proteomes" id="UP000242757"/>
    </source>
</evidence>
<dbReference type="InterPro" id="IPR023485">
    <property type="entry name" value="Ptyr_pPase"/>
</dbReference>
<evidence type="ECO:0000259" key="6">
    <source>
        <dbReference type="SMART" id="SM00226"/>
    </source>
</evidence>
<dbReference type="InterPro" id="IPR036196">
    <property type="entry name" value="Ptyr_pPase_sf"/>
</dbReference>
<dbReference type="AlphaFoldDB" id="A0A233RGS7"/>
<dbReference type="EC" id="3.1.3.48" evidence="2"/>
<dbReference type="EMBL" id="NBIM01000001">
    <property type="protein sequence ID" value="OXY82597.1"/>
    <property type="molecule type" value="Genomic_DNA"/>
</dbReference>
<dbReference type="InterPro" id="IPR017867">
    <property type="entry name" value="Tyr_phospatase_low_mol_wt"/>
</dbReference>
<evidence type="ECO:0000256" key="2">
    <source>
        <dbReference type="ARBA" id="ARBA00013064"/>
    </source>
</evidence>
<keyword evidence="4" id="KW-0904">Protein phosphatase</keyword>
<keyword evidence="3" id="KW-0378">Hydrolase</keyword>
<dbReference type="GO" id="GO:0004725">
    <property type="term" value="F:protein tyrosine phosphatase activity"/>
    <property type="evidence" value="ECO:0007669"/>
    <property type="project" value="UniProtKB-EC"/>
</dbReference>
<protein>
    <recommendedName>
        <fullName evidence="2">protein-tyrosine-phosphatase</fullName>
        <ecNumber evidence="2">3.1.3.48</ecNumber>
    </recommendedName>
</protein>
<dbReference type="PANTHER" id="PTHR11717:SF7">
    <property type="entry name" value="LOW MOLECULAR WEIGHT PHOSPHOTYROSINE PROTEIN PHOSPHATASE"/>
    <property type="match status" value="1"/>
</dbReference>
<proteinExistence type="inferred from homology"/>
<keyword evidence="8" id="KW-1185">Reference proteome</keyword>
<dbReference type="Gene3D" id="3.40.50.2300">
    <property type="match status" value="1"/>
</dbReference>
<dbReference type="InterPro" id="IPR050438">
    <property type="entry name" value="LMW_PTPase"/>
</dbReference>
<comment type="caution">
    <text evidence="7">The sequence shown here is derived from an EMBL/GenBank/DDBJ whole genome shotgun (WGS) entry which is preliminary data.</text>
</comment>
<reference evidence="7 8" key="1">
    <citation type="submission" date="2017-08" db="EMBL/GenBank/DDBJ databases">
        <title>A Genome Sequence of Oceanimonas doudoroffii ATCC 27123T.</title>
        <authorList>
            <person name="Brennan M.A."/>
            <person name="Maclea K.S."/>
            <person name="Mcclelland W.D."/>
            <person name="Trachtenberg A.M."/>
        </authorList>
    </citation>
    <scope>NUCLEOTIDE SEQUENCE [LARGE SCALE GENOMIC DNA]</scope>
    <source>
        <strain evidence="7 8">ATCC 27123</strain>
    </source>
</reference>
<evidence type="ECO:0000256" key="1">
    <source>
        <dbReference type="ARBA" id="ARBA00011063"/>
    </source>
</evidence>
<name>A0A233RGS7_9GAMM</name>
<feature type="active site" description="Proton donor" evidence="5">
    <location>
        <position position="132"/>
    </location>
</feature>
<evidence type="ECO:0000256" key="3">
    <source>
        <dbReference type="ARBA" id="ARBA00022801"/>
    </source>
</evidence>
<feature type="active site" evidence="5">
    <location>
        <position position="24"/>
    </location>
</feature>
<organism evidence="7 8">
    <name type="scientific">Oceanimonas doudoroffii</name>
    <dbReference type="NCBI Taxonomy" id="84158"/>
    <lineage>
        <taxon>Bacteria</taxon>
        <taxon>Pseudomonadati</taxon>
        <taxon>Pseudomonadota</taxon>
        <taxon>Gammaproteobacteria</taxon>
        <taxon>Aeromonadales</taxon>
        <taxon>Aeromonadaceae</taxon>
        <taxon>Oceanimonas</taxon>
    </lineage>
</organism>
<dbReference type="RefSeq" id="WP_094199376.1">
    <property type="nucleotide sequence ID" value="NZ_NBIM01000001.1"/>
</dbReference>
<accession>A0A233RGS7</accession>
<dbReference type="CDD" id="cd16343">
    <property type="entry name" value="LMWPTP"/>
    <property type="match status" value="1"/>
</dbReference>
<dbReference type="PRINTS" id="PR00719">
    <property type="entry name" value="LMWPTPASE"/>
</dbReference>
<dbReference type="PANTHER" id="PTHR11717">
    <property type="entry name" value="LOW MOLECULAR WEIGHT PROTEIN TYROSINE PHOSPHATASE"/>
    <property type="match status" value="1"/>
</dbReference>
<dbReference type="Proteomes" id="UP000242757">
    <property type="component" value="Unassembled WGS sequence"/>
</dbReference>